<accession>A0A918T4S5</accession>
<name>A0A918T4S5_9GAMM</name>
<evidence type="ECO:0000313" key="2">
    <source>
        <dbReference type="EMBL" id="GHA87441.1"/>
    </source>
</evidence>
<dbReference type="SUPFAM" id="SSF48452">
    <property type="entry name" value="TPR-like"/>
    <property type="match status" value="1"/>
</dbReference>
<comment type="caution">
    <text evidence="2">The sequence shown here is derived from an EMBL/GenBank/DDBJ whole genome shotgun (WGS) entry which is preliminary data.</text>
</comment>
<gene>
    <name evidence="2" type="ORF">GCM10007067_26720</name>
</gene>
<evidence type="ECO:0008006" key="4">
    <source>
        <dbReference type="Google" id="ProtNLM"/>
    </source>
</evidence>
<keyword evidence="3" id="KW-1185">Reference proteome</keyword>
<evidence type="ECO:0000256" key="1">
    <source>
        <dbReference type="SAM" id="SignalP"/>
    </source>
</evidence>
<reference evidence="2" key="2">
    <citation type="submission" date="2020-09" db="EMBL/GenBank/DDBJ databases">
        <authorList>
            <person name="Sun Q."/>
            <person name="Kim S."/>
        </authorList>
    </citation>
    <scope>NUCLEOTIDE SEQUENCE</scope>
    <source>
        <strain evidence="2">KCTC 23077</strain>
    </source>
</reference>
<dbReference type="InterPro" id="IPR011990">
    <property type="entry name" value="TPR-like_helical_dom_sf"/>
</dbReference>
<dbReference type="RefSeq" id="WP_189457481.1">
    <property type="nucleotide sequence ID" value="NZ_BMYD01000005.1"/>
</dbReference>
<dbReference type="Proteomes" id="UP000646426">
    <property type="component" value="Unassembled WGS sequence"/>
</dbReference>
<sequence length="214" mass="23977">MKLHAFTLSLALSFALAGAAHAQSLPKPAEFYFEADANTARPIVAVRESGDAAVERLLKTIKRDPRALEERAQLARLAMTGGRPELGHELYAAVFAGLDAHHSMWRSAHWNYGWDLYRTGDYAGALKQWEPLVTQFGARQPTAAWMPPTLALVLWQLGRRDEAVQWYAAAVRTEPTQWATSARFATLLPEWRDEERTTLAEVQQAWAANPPSWP</sequence>
<feature type="signal peptide" evidence="1">
    <location>
        <begin position="1"/>
        <end position="22"/>
    </location>
</feature>
<feature type="chain" id="PRO_5037126121" description="Tetratricopeptide repeat protein" evidence="1">
    <location>
        <begin position="23"/>
        <end position="214"/>
    </location>
</feature>
<reference evidence="2" key="1">
    <citation type="journal article" date="2014" name="Int. J. Syst. Evol. Microbiol.">
        <title>Complete genome sequence of Corynebacterium casei LMG S-19264T (=DSM 44701T), isolated from a smear-ripened cheese.</title>
        <authorList>
            <consortium name="US DOE Joint Genome Institute (JGI-PGF)"/>
            <person name="Walter F."/>
            <person name="Albersmeier A."/>
            <person name="Kalinowski J."/>
            <person name="Ruckert C."/>
        </authorList>
    </citation>
    <scope>NUCLEOTIDE SEQUENCE</scope>
    <source>
        <strain evidence="2">KCTC 23077</strain>
    </source>
</reference>
<dbReference type="AlphaFoldDB" id="A0A918T4S5"/>
<dbReference type="Gene3D" id="1.25.40.10">
    <property type="entry name" value="Tetratricopeptide repeat domain"/>
    <property type="match status" value="1"/>
</dbReference>
<proteinExistence type="predicted"/>
<protein>
    <recommendedName>
        <fullName evidence="4">Tetratricopeptide repeat protein</fullName>
    </recommendedName>
</protein>
<dbReference type="EMBL" id="BMYD01000005">
    <property type="protein sequence ID" value="GHA87441.1"/>
    <property type="molecule type" value="Genomic_DNA"/>
</dbReference>
<organism evidence="2 3">
    <name type="scientific">Cognatilysobacter bugurensis</name>
    <dbReference type="NCBI Taxonomy" id="543356"/>
    <lineage>
        <taxon>Bacteria</taxon>
        <taxon>Pseudomonadati</taxon>
        <taxon>Pseudomonadota</taxon>
        <taxon>Gammaproteobacteria</taxon>
        <taxon>Lysobacterales</taxon>
        <taxon>Lysobacteraceae</taxon>
        <taxon>Cognatilysobacter</taxon>
    </lineage>
</organism>
<evidence type="ECO:0000313" key="3">
    <source>
        <dbReference type="Proteomes" id="UP000646426"/>
    </source>
</evidence>
<keyword evidence="1" id="KW-0732">Signal</keyword>